<accession>A0ABV7NJX9</accession>
<dbReference type="Pfam" id="PF00480">
    <property type="entry name" value="ROK"/>
    <property type="match status" value="1"/>
</dbReference>
<evidence type="ECO:0000256" key="3">
    <source>
        <dbReference type="ARBA" id="ARBA00022723"/>
    </source>
</evidence>
<comment type="caution">
    <text evidence="10">The sequence shown here is derived from an EMBL/GenBank/DDBJ whole genome shotgun (WGS) entry which is preliminary data.</text>
</comment>
<dbReference type="PROSITE" id="PS01125">
    <property type="entry name" value="ROK"/>
    <property type="match status" value="1"/>
</dbReference>
<protein>
    <recommendedName>
        <fullName evidence="1">N-acetylglucosamine kinase</fullName>
        <ecNumber evidence="1">2.7.1.59</ecNumber>
    </recommendedName>
</protein>
<dbReference type="RefSeq" id="WP_380797987.1">
    <property type="nucleotide sequence ID" value="NZ_JBHRVU010000005.1"/>
</dbReference>
<dbReference type="InterPro" id="IPR043129">
    <property type="entry name" value="ATPase_NBD"/>
</dbReference>
<gene>
    <name evidence="10" type="ORF">ACFOKF_19225</name>
</gene>
<keyword evidence="4" id="KW-0547">Nucleotide-binding</keyword>
<dbReference type="EC" id="2.7.1.59" evidence="1"/>
<keyword evidence="7" id="KW-0067">ATP-binding</keyword>
<keyword evidence="6" id="KW-0862">Zinc</keyword>
<dbReference type="Proteomes" id="UP001595681">
    <property type="component" value="Unassembled WGS sequence"/>
</dbReference>
<evidence type="ECO:0000256" key="4">
    <source>
        <dbReference type="ARBA" id="ARBA00022741"/>
    </source>
</evidence>
<evidence type="ECO:0000256" key="7">
    <source>
        <dbReference type="ARBA" id="ARBA00022840"/>
    </source>
</evidence>
<evidence type="ECO:0000256" key="6">
    <source>
        <dbReference type="ARBA" id="ARBA00022833"/>
    </source>
</evidence>
<evidence type="ECO:0000313" key="10">
    <source>
        <dbReference type="EMBL" id="MFC3443290.1"/>
    </source>
</evidence>
<keyword evidence="8" id="KW-0119">Carbohydrate metabolism</keyword>
<keyword evidence="11" id="KW-1185">Reference proteome</keyword>
<keyword evidence="3" id="KW-0479">Metal-binding</keyword>
<sequence>MRICADVGGSFVDIAMVGADASIHHRAKFPTPTRDWGAFVDVFRQFQHSHADKMAPDDPISMAIAGLPAPDSGRIISANIECTRGRRLAHDLSEELGRPVFVINDADAFVLGEARLGVAKGHRRVFGIILGTGVGGGVIEDGRVVTGAHGIGGEWGHGQIIFPSPTMPGAVPLFQCGCGRMGCLDTVGSARGLERLHQFLHDEKASSNEITSGFAAAAPKAAATVQYFTDILAGVLSVVLNSFPATIVPVGGGLSNSAELIAEIDRKVRINMLDAPDEPILAATRLGGDAGLIGAYFAAD</sequence>
<dbReference type="PANTHER" id="PTHR18964:SF162">
    <property type="entry name" value="N-ACETYL-D-GLUCOSAMINE KINASE"/>
    <property type="match status" value="1"/>
</dbReference>
<reference evidence="11" key="1">
    <citation type="journal article" date="2019" name="Int. J. Syst. Evol. Microbiol.">
        <title>The Global Catalogue of Microorganisms (GCM) 10K type strain sequencing project: providing services to taxonomists for standard genome sequencing and annotation.</title>
        <authorList>
            <consortium name="The Broad Institute Genomics Platform"/>
            <consortium name="The Broad Institute Genome Sequencing Center for Infectious Disease"/>
            <person name="Wu L."/>
            <person name="Ma J."/>
        </authorList>
    </citation>
    <scope>NUCLEOTIDE SEQUENCE [LARGE SCALE GENOMIC DNA]</scope>
    <source>
        <strain evidence="11">CCM 7491</strain>
    </source>
</reference>
<organism evidence="10 11">
    <name type="scientific">Sphingobium rhizovicinum</name>
    <dbReference type="NCBI Taxonomy" id="432308"/>
    <lineage>
        <taxon>Bacteria</taxon>
        <taxon>Pseudomonadati</taxon>
        <taxon>Pseudomonadota</taxon>
        <taxon>Alphaproteobacteria</taxon>
        <taxon>Sphingomonadales</taxon>
        <taxon>Sphingomonadaceae</taxon>
        <taxon>Sphingobium</taxon>
    </lineage>
</organism>
<dbReference type="CDD" id="cd24057">
    <property type="entry name" value="ASKHA_NBD_ROK_NAGK"/>
    <property type="match status" value="1"/>
</dbReference>
<evidence type="ECO:0000256" key="8">
    <source>
        <dbReference type="ARBA" id="ARBA00023277"/>
    </source>
</evidence>
<dbReference type="PANTHER" id="PTHR18964">
    <property type="entry name" value="ROK (REPRESSOR, ORF, KINASE) FAMILY"/>
    <property type="match status" value="1"/>
</dbReference>
<evidence type="ECO:0000313" key="11">
    <source>
        <dbReference type="Proteomes" id="UP001595681"/>
    </source>
</evidence>
<proteinExistence type="predicted"/>
<evidence type="ECO:0000256" key="1">
    <source>
        <dbReference type="ARBA" id="ARBA00012122"/>
    </source>
</evidence>
<evidence type="ECO:0000256" key="5">
    <source>
        <dbReference type="ARBA" id="ARBA00022777"/>
    </source>
</evidence>
<keyword evidence="5" id="KW-0418">Kinase</keyword>
<comment type="catalytic activity">
    <reaction evidence="9">
        <text>N-acetyl-D-glucosamine + ATP = N-acetyl-D-glucosamine 6-phosphate + ADP + H(+)</text>
        <dbReference type="Rhea" id="RHEA:17417"/>
        <dbReference type="ChEBI" id="CHEBI:15378"/>
        <dbReference type="ChEBI" id="CHEBI:30616"/>
        <dbReference type="ChEBI" id="CHEBI:57513"/>
        <dbReference type="ChEBI" id="CHEBI:456216"/>
        <dbReference type="ChEBI" id="CHEBI:506227"/>
        <dbReference type="EC" id="2.7.1.59"/>
    </reaction>
</comment>
<dbReference type="Gene3D" id="3.30.420.40">
    <property type="match status" value="2"/>
</dbReference>
<dbReference type="InterPro" id="IPR000600">
    <property type="entry name" value="ROK"/>
</dbReference>
<dbReference type="InterPro" id="IPR049874">
    <property type="entry name" value="ROK_cs"/>
</dbReference>
<dbReference type="SUPFAM" id="SSF53067">
    <property type="entry name" value="Actin-like ATPase domain"/>
    <property type="match status" value="1"/>
</dbReference>
<keyword evidence="2" id="KW-0808">Transferase</keyword>
<dbReference type="EMBL" id="JBHRVU010000005">
    <property type="protein sequence ID" value="MFC3443290.1"/>
    <property type="molecule type" value="Genomic_DNA"/>
</dbReference>
<name>A0ABV7NJX9_9SPHN</name>
<evidence type="ECO:0000256" key="2">
    <source>
        <dbReference type="ARBA" id="ARBA00022679"/>
    </source>
</evidence>
<evidence type="ECO:0000256" key="9">
    <source>
        <dbReference type="ARBA" id="ARBA00049065"/>
    </source>
</evidence>